<feature type="domain" description="Transposase IS66 central" evidence="1">
    <location>
        <begin position="2"/>
        <end position="114"/>
    </location>
</feature>
<evidence type="ECO:0000259" key="2">
    <source>
        <dbReference type="Pfam" id="PF13817"/>
    </source>
</evidence>
<evidence type="ECO:0000259" key="1">
    <source>
        <dbReference type="Pfam" id="PF03050"/>
    </source>
</evidence>
<protein>
    <submittedName>
        <fullName evidence="3">IS66 family transposase</fullName>
    </submittedName>
</protein>
<proteinExistence type="predicted"/>
<evidence type="ECO:0000313" key="4">
    <source>
        <dbReference type="Proteomes" id="UP000304900"/>
    </source>
</evidence>
<sequence>AETAVLLIQELYAVERLARDKNLDPEQTKELRLEKSLPTYNLLGKWISSNMYKALPKSPIGIAFRYTIERWDELGHYMYDGRLQLDNNWVENAIRAIAVGRKNFLFAGSHEGAQRAAITFSFADQCKRHKVDAHQWLTHVFENIIDTKPSQYYNLLPQNFVAKNS</sequence>
<comment type="caution">
    <text evidence="3">The sequence shown here is derived from an EMBL/GenBank/DDBJ whole genome shotgun (WGS) entry which is preliminary data.</text>
</comment>
<dbReference type="AlphaFoldDB" id="A0A4U6CPH2"/>
<organism evidence="3 4">
    <name type="scientific">Dyadobacter frigoris</name>
    <dbReference type="NCBI Taxonomy" id="2576211"/>
    <lineage>
        <taxon>Bacteria</taxon>
        <taxon>Pseudomonadati</taxon>
        <taxon>Bacteroidota</taxon>
        <taxon>Cytophagia</taxon>
        <taxon>Cytophagales</taxon>
        <taxon>Spirosomataceae</taxon>
        <taxon>Dyadobacter</taxon>
    </lineage>
</organism>
<evidence type="ECO:0000313" key="3">
    <source>
        <dbReference type="EMBL" id="TKT86026.1"/>
    </source>
</evidence>
<name>A0A4U6CPH2_9BACT</name>
<dbReference type="InterPro" id="IPR052344">
    <property type="entry name" value="Transposase-related"/>
</dbReference>
<dbReference type="PANTHER" id="PTHR33678:SF1">
    <property type="entry name" value="BLL1576 PROTEIN"/>
    <property type="match status" value="1"/>
</dbReference>
<dbReference type="PANTHER" id="PTHR33678">
    <property type="entry name" value="BLL1576 PROTEIN"/>
    <property type="match status" value="1"/>
</dbReference>
<dbReference type="EMBL" id="SZVO01000026">
    <property type="protein sequence ID" value="TKT86026.1"/>
    <property type="molecule type" value="Genomic_DNA"/>
</dbReference>
<dbReference type="InterPro" id="IPR004291">
    <property type="entry name" value="Transposase_IS66_central"/>
</dbReference>
<feature type="domain" description="Transposase IS66 C-terminal" evidence="2">
    <location>
        <begin position="126"/>
        <end position="157"/>
    </location>
</feature>
<accession>A0A4U6CPH2</accession>
<keyword evidence="4" id="KW-1185">Reference proteome</keyword>
<dbReference type="Pfam" id="PF03050">
    <property type="entry name" value="DDE_Tnp_IS66"/>
    <property type="match status" value="1"/>
</dbReference>
<dbReference type="Pfam" id="PF13817">
    <property type="entry name" value="DDE_Tnp_IS66_C"/>
    <property type="match status" value="1"/>
</dbReference>
<gene>
    <name evidence="3" type="ORF">FDK13_33045</name>
</gene>
<feature type="non-terminal residue" evidence="3">
    <location>
        <position position="1"/>
    </location>
</feature>
<reference evidence="3 4" key="1">
    <citation type="submission" date="2019-05" db="EMBL/GenBank/DDBJ databases">
        <title>Dyadobacter AR-3-8 sp. nov., isolated from arctic soil.</title>
        <authorList>
            <person name="Chaudhary D.K."/>
        </authorList>
    </citation>
    <scope>NUCLEOTIDE SEQUENCE [LARGE SCALE GENOMIC DNA]</scope>
    <source>
        <strain evidence="3 4">AR-3-8</strain>
    </source>
</reference>
<dbReference type="InterPro" id="IPR039552">
    <property type="entry name" value="IS66_C"/>
</dbReference>
<dbReference type="Proteomes" id="UP000304900">
    <property type="component" value="Unassembled WGS sequence"/>
</dbReference>
<dbReference type="OrthoDB" id="9760067at2"/>
<dbReference type="RefSeq" id="WP_137344300.1">
    <property type="nucleotide sequence ID" value="NZ_SZVO01000026.1"/>
</dbReference>